<evidence type="ECO:0000313" key="1">
    <source>
        <dbReference type="EMBL" id="VAX29037.1"/>
    </source>
</evidence>
<reference evidence="1" key="1">
    <citation type="submission" date="2018-06" db="EMBL/GenBank/DDBJ databases">
        <authorList>
            <person name="Zhirakovskaya E."/>
        </authorList>
    </citation>
    <scope>NUCLEOTIDE SEQUENCE</scope>
</reference>
<organism evidence="1">
    <name type="scientific">hydrothermal vent metagenome</name>
    <dbReference type="NCBI Taxonomy" id="652676"/>
    <lineage>
        <taxon>unclassified sequences</taxon>
        <taxon>metagenomes</taxon>
        <taxon>ecological metagenomes</taxon>
    </lineage>
</organism>
<sequence>MYKPIISSLIFTSLILFNVISAQESNSIQINGGLIFPKSSSKGLTGLVQFNYPLNEQIYLYAYSGYSSWDKYYVVFREDYSEIQKKQLFKTYSADDHTLIPVYIGSTINLNTNDFFTFYVTVEAGYAYLHYNSYDNWKSVDPETGEVLGYFVDGASRKEITENLFGIGVGAGISHPMGDNLNLIFSFKLNSYLNSSYYGFLSTQGTYTMFLAGISFNI</sequence>
<evidence type="ECO:0008006" key="2">
    <source>
        <dbReference type="Google" id="ProtNLM"/>
    </source>
</evidence>
<name>A0A3B1DK81_9ZZZZ</name>
<proteinExistence type="predicted"/>
<dbReference type="InterPro" id="IPR011250">
    <property type="entry name" value="OMP/PagP_B-barrel"/>
</dbReference>
<accession>A0A3B1DK81</accession>
<dbReference type="SUPFAM" id="SSF56925">
    <property type="entry name" value="OMPA-like"/>
    <property type="match status" value="1"/>
</dbReference>
<dbReference type="EMBL" id="UOGD01000435">
    <property type="protein sequence ID" value="VAX29037.1"/>
    <property type="molecule type" value="Genomic_DNA"/>
</dbReference>
<dbReference type="AlphaFoldDB" id="A0A3B1DK81"/>
<gene>
    <name evidence="1" type="ORF">MNBD_IGNAVI01-3040</name>
</gene>
<dbReference type="Gene3D" id="2.40.160.20">
    <property type="match status" value="1"/>
</dbReference>
<protein>
    <recommendedName>
        <fullName evidence="2">Outer membrane protein beta-barrel domain-containing protein</fullName>
    </recommendedName>
</protein>